<proteinExistence type="predicted"/>
<reference evidence="2" key="1">
    <citation type="submission" date="2016-10" db="EMBL/GenBank/DDBJ databases">
        <authorList>
            <person name="Varghese N."/>
            <person name="Submissions S."/>
        </authorList>
    </citation>
    <scope>NUCLEOTIDE SEQUENCE [LARGE SCALE GENOMIC DNA]</scope>
    <source>
        <strain evidence="2">OR362-8,ATCC BAA-1266,JCM 13504</strain>
    </source>
</reference>
<evidence type="ECO:0000313" key="2">
    <source>
        <dbReference type="Proteomes" id="UP000199029"/>
    </source>
</evidence>
<dbReference type="STRING" id="1227077.SAMN04515668_2626"/>
<dbReference type="AlphaFoldDB" id="A0A1I5Z1W7"/>
<organism evidence="1 2">
    <name type="scientific">Hymenobacter arizonensis</name>
    <name type="common">Siccationidurans arizonensis</name>
    <dbReference type="NCBI Taxonomy" id="1227077"/>
    <lineage>
        <taxon>Bacteria</taxon>
        <taxon>Pseudomonadati</taxon>
        <taxon>Bacteroidota</taxon>
        <taxon>Cytophagia</taxon>
        <taxon>Cytophagales</taxon>
        <taxon>Hymenobacteraceae</taxon>
        <taxon>Hymenobacter</taxon>
    </lineage>
</organism>
<accession>A0A1I5Z1W7</accession>
<protein>
    <submittedName>
        <fullName evidence="1">Uncharacterized protein</fullName>
    </submittedName>
</protein>
<dbReference type="RefSeq" id="WP_092673777.1">
    <property type="nucleotide sequence ID" value="NZ_FOXS01000003.1"/>
</dbReference>
<dbReference type="Proteomes" id="UP000199029">
    <property type="component" value="Unassembled WGS sequence"/>
</dbReference>
<sequence length="280" mass="30996">MSNQSDQYRTLAQWDAYVAPLIDKLEDQHLDRITQQVADVARKFHRLRGANRPVANRERRARRALLELEWMRRFVYNCYAQQDAVQEPKAISPRAYKAQRLGLISQVLGSYRHFGSTIGGETKWELDWTVEEVITGGDRTPAHVGRVLGMIDWFQHCLAAFEGRAVAPAVKPVKITALSPLEQVLGEGFTVENLNVLARAVGLTDAAGKFCAGDKGAFAGFCRALQDKTIPKAAGGLEAVVSVVALHFGVVTKVRKTSTDIAEHFYTLTNRALKDAAPTH</sequence>
<keyword evidence="2" id="KW-1185">Reference proteome</keyword>
<name>A0A1I5Z1W7_HYMAR</name>
<gene>
    <name evidence="1" type="ORF">SAMN04515668_2626</name>
</gene>
<dbReference type="EMBL" id="FOXS01000003">
    <property type="protein sequence ID" value="SFQ50494.1"/>
    <property type="molecule type" value="Genomic_DNA"/>
</dbReference>
<evidence type="ECO:0000313" key="1">
    <source>
        <dbReference type="EMBL" id="SFQ50494.1"/>
    </source>
</evidence>